<evidence type="ECO:0000256" key="2">
    <source>
        <dbReference type="SAM" id="SignalP"/>
    </source>
</evidence>
<name>A0A2V4TXH1_9BURK</name>
<protein>
    <submittedName>
        <fullName evidence="4">BON domain-containing protein</fullName>
    </submittedName>
</protein>
<keyword evidence="2" id="KW-0732">Signal</keyword>
<accession>A0A2V4TXH1</accession>
<reference evidence="4 5" key="1">
    <citation type="submission" date="2018-06" db="EMBL/GenBank/DDBJ databases">
        <title>Genomic Encyclopedia of Type Strains, Phase IV (KMG-V): Genome sequencing to study the core and pangenomes of soil and plant-associated prokaryotes.</title>
        <authorList>
            <person name="Whitman W."/>
        </authorList>
    </citation>
    <scope>NUCLEOTIDE SEQUENCE [LARGE SCALE GENOMIC DNA]</scope>
    <source>
        <strain evidence="4 5">SRCL-318</strain>
    </source>
</reference>
<dbReference type="EMBL" id="QJSQ01000019">
    <property type="protein sequence ID" value="PYE19657.1"/>
    <property type="molecule type" value="Genomic_DNA"/>
</dbReference>
<dbReference type="AlphaFoldDB" id="A0A2V4TXH1"/>
<feature type="domain" description="BON" evidence="3">
    <location>
        <begin position="55"/>
        <end position="123"/>
    </location>
</feature>
<comment type="caution">
    <text evidence="4">The sequence shown here is derived from an EMBL/GenBank/DDBJ whole genome shotgun (WGS) entry which is preliminary data.</text>
</comment>
<dbReference type="OrthoDB" id="9114343at2"/>
<proteinExistence type="predicted"/>
<evidence type="ECO:0000256" key="1">
    <source>
        <dbReference type="SAM" id="MobiDB-lite"/>
    </source>
</evidence>
<feature type="compositionally biased region" description="Basic residues" evidence="1">
    <location>
        <begin position="47"/>
        <end position="56"/>
    </location>
</feature>
<dbReference type="Pfam" id="PF04972">
    <property type="entry name" value="BON"/>
    <property type="match status" value="1"/>
</dbReference>
<organism evidence="4 5">
    <name type="scientific">Paraburkholderia silvatlantica</name>
    <dbReference type="NCBI Taxonomy" id="321895"/>
    <lineage>
        <taxon>Bacteria</taxon>
        <taxon>Pseudomonadati</taxon>
        <taxon>Pseudomonadota</taxon>
        <taxon>Betaproteobacteria</taxon>
        <taxon>Burkholderiales</taxon>
        <taxon>Burkholderiaceae</taxon>
        <taxon>Paraburkholderia</taxon>
    </lineage>
</organism>
<dbReference type="InterPro" id="IPR051686">
    <property type="entry name" value="Lipoprotein_DolP"/>
</dbReference>
<gene>
    <name evidence="4" type="ORF">C7410_11999</name>
</gene>
<dbReference type="RefSeq" id="WP_110856322.1">
    <property type="nucleotide sequence ID" value="NZ_QJSQ01000019.1"/>
</dbReference>
<dbReference type="PROSITE" id="PS50914">
    <property type="entry name" value="BON"/>
    <property type="match status" value="1"/>
</dbReference>
<feature type="chain" id="PRO_5016061050" evidence="2">
    <location>
        <begin position="25"/>
        <end position="126"/>
    </location>
</feature>
<evidence type="ECO:0000313" key="4">
    <source>
        <dbReference type="EMBL" id="PYE19657.1"/>
    </source>
</evidence>
<dbReference type="InterPro" id="IPR007055">
    <property type="entry name" value="BON_dom"/>
</dbReference>
<evidence type="ECO:0000313" key="5">
    <source>
        <dbReference type="Proteomes" id="UP000247772"/>
    </source>
</evidence>
<dbReference type="PANTHER" id="PTHR34606">
    <property type="entry name" value="BON DOMAIN-CONTAINING PROTEIN"/>
    <property type="match status" value="1"/>
</dbReference>
<feature type="region of interest" description="Disordered" evidence="1">
    <location>
        <begin position="38"/>
        <end position="60"/>
    </location>
</feature>
<evidence type="ECO:0000259" key="3">
    <source>
        <dbReference type="PROSITE" id="PS50914"/>
    </source>
</evidence>
<sequence length="126" mass="13295">MRSNSWVSAVAIAVLFASASYAYAQESGVATIPPIASASKAAPSTKAQRKAQHQANRKLEKSVRNALLHTDGLQMYNVNVLARNGRVDLVGSVPDEAQIQRAGDVARAVPGVVSLNNALHIRVAGH</sequence>
<feature type="signal peptide" evidence="2">
    <location>
        <begin position="1"/>
        <end position="24"/>
    </location>
</feature>
<dbReference type="Proteomes" id="UP000247772">
    <property type="component" value="Unassembled WGS sequence"/>
</dbReference>
<dbReference type="PANTHER" id="PTHR34606:SF15">
    <property type="entry name" value="BON DOMAIN-CONTAINING PROTEIN"/>
    <property type="match status" value="1"/>
</dbReference>
<dbReference type="Gene3D" id="3.30.1340.30">
    <property type="match status" value="1"/>
</dbReference>